<dbReference type="InterPro" id="IPR009825">
    <property type="entry name" value="ECF_substrate-spec-like"/>
</dbReference>
<evidence type="ECO:0000256" key="1">
    <source>
        <dbReference type="SAM" id="Phobius"/>
    </source>
</evidence>
<dbReference type="InterPro" id="IPR017196">
    <property type="entry name" value="ECF_substrate-spec_UCP037395"/>
</dbReference>
<feature type="transmembrane region" description="Helical" evidence="1">
    <location>
        <begin position="118"/>
        <end position="136"/>
    </location>
</feature>
<dbReference type="Pfam" id="PF07155">
    <property type="entry name" value="ECF-ribofla_trS"/>
    <property type="match status" value="1"/>
</dbReference>
<dbReference type="EMBL" id="FNUK01000003">
    <property type="protein sequence ID" value="SEF50560.1"/>
    <property type="molecule type" value="Genomic_DNA"/>
</dbReference>
<keyword evidence="1" id="KW-1133">Transmembrane helix</keyword>
<dbReference type="RefSeq" id="WP_103895386.1">
    <property type="nucleotide sequence ID" value="NZ_FNUK01000003.1"/>
</dbReference>
<proteinExistence type="predicted"/>
<sequence>MKQKYAVFFLIAFIFFIFVLTYFNVGLNYSVTISALFIIIFFVILFELKNIDSKKMAVISTMATMGGIFRVPLACIPGVQPTTFLVAVSGFVLGPIEGFVVGATSAFISNFFLGHGPWTLWQMLGWGLCGVFFGLLKKIIREYNFALFTIFCGVWGYVYGIILNMWFIIEFIRPITVYSFFISISGSFIFDTMHAVGNVIFSLLFSKKFVFILDRFIKRFEVEYIE</sequence>
<dbReference type="Gene3D" id="1.10.1760.20">
    <property type="match status" value="1"/>
</dbReference>
<accession>A0A1H5SJE2</accession>
<reference evidence="3" key="1">
    <citation type="submission" date="2016-10" db="EMBL/GenBank/DDBJ databases">
        <authorList>
            <person name="Varghese N."/>
            <person name="Submissions S."/>
        </authorList>
    </citation>
    <scope>NUCLEOTIDE SEQUENCE [LARGE SCALE GENOMIC DNA]</scope>
    <source>
        <strain evidence="3">DSM 5463</strain>
    </source>
</reference>
<dbReference type="PIRSF" id="PIRSF037395">
    <property type="entry name" value="UCP037395_ABCper"/>
    <property type="match status" value="1"/>
</dbReference>
<protein>
    <submittedName>
        <fullName evidence="2">Energy-coupling factor transport system substrate-specific component</fullName>
    </submittedName>
</protein>
<feature type="transmembrane region" description="Helical" evidence="1">
    <location>
        <begin position="175"/>
        <end position="205"/>
    </location>
</feature>
<gene>
    <name evidence="2" type="ORF">SAMN05660865_00367</name>
</gene>
<dbReference type="AlphaFoldDB" id="A0A1H5SJE2"/>
<keyword evidence="1" id="KW-0472">Membrane</keyword>
<feature type="transmembrane region" description="Helical" evidence="1">
    <location>
        <begin position="5"/>
        <end position="23"/>
    </location>
</feature>
<evidence type="ECO:0000313" key="3">
    <source>
        <dbReference type="Proteomes" id="UP000242850"/>
    </source>
</evidence>
<name>A0A1H5SJE2_9CLOT</name>
<keyword evidence="3" id="KW-1185">Reference proteome</keyword>
<evidence type="ECO:0000313" key="2">
    <source>
        <dbReference type="EMBL" id="SEF50560.1"/>
    </source>
</evidence>
<feature type="transmembrane region" description="Helical" evidence="1">
    <location>
        <begin position="29"/>
        <end position="46"/>
    </location>
</feature>
<dbReference type="OrthoDB" id="5198189at2"/>
<organism evidence="2 3">
    <name type="scientific">Caloramator fervidus</name>
    <dbReference type="NCBI Taxonomy" id="29344"/>
    <lineage>
        <taxon>Bacteria</taxon>
        <taxon>Bacillati</taxon>
        <taxon>Bacillota</taxon>
        <taxon>Clostridia</taxon>
        <taxon>Eubacteriales</taxon>
        <taxon>Clostridiaceae</taxon>
        <taxon>Caloramator</taxon>
    </lineage>
</organism>
<feature type="transmembrane region" description="Helical" evidence="1">
    <location>
        <begin position="143"/>
        <end position="169"/>
    </location>
</feature>
<keyword evidence="1" id="KW-0812">Transmembrane</keyword>
<dbReference type="GO" id="GO:0016020">
    <property type="term" value="C:membrane"/>
    <property type="evidence" value="ECO:0007669"/>
    <property type="project" value="InterPro"/>
</dbReference>
<dbReference type="Proteomes" id="UP000242850">
    <property type="component" value="Unassembled WGS sequence"/>
</dbReference>
<feature type="transmembrane region" description="Helical" evidence="1">
    <location>
        <begin position="84"/>
        <end position="112"/>
    </location>
</feature>